<dbReference type="InterPro" id="IPR051198">
    <property type="entry name" value="BchE-like"/>
</dbReference>
<dbReference type="Gene3D" id="3.80.30.20">
    <property type="entry name" value="tm_1862 like domain"/>
    <property type="match status" value="1"/>
</dbReference>
<comment type="caution">
    <text evidence="6">The sequence shown here is derived from an EMBL/GenBank/DDBJ whole genome shotgun (WGS) entry which is preliminary data.</text>
</comment>
<keyword evidence="3" id="KW-0479">Metal-binding</keyword>
<keyword evidence="5" id="KW-0411">Iron-sulfur</keyword>
<keyword evidence="4" id="KW-0408">Iron</keyword>
<dbReference type="GO" id="GO:0046872">
    <property type="term" value="F:metal ion binding"/>
    <property type="evidence" value="ECO:0007669"/>
    <property type="project" value="UniProtKB-KW"/>
</dbReference>
<gene>
    <name evidence="6" type="ORF">A6A05_15340</name>
</gene>
<evidence type="ECO:0000313" key="6">
    <source>
        <dbReference type="EMBL" id="OAN48317.1"/>
    </source>
</evidence>
<evidence type="ECO:0000256" key="3">
    <source>
        <dbReference type="ARBA" id="ARBA00022723"/>
    </source>
</evidence>
<evidence type="ECO:0000256" key="5">
    <source>
        <dbReference type="ARBA" id="ARBA00023014"/>
    </source>
</evidence>
<dbReference type="InterPro" id="IPR023404">
    <property type="entry name" value="rSAM_horseshoe"/>
</dbReference>
<evidence type="ECO:0000313" key="7">
    <source>
        <dbReference type="Proteomes" id="UP000078543"/>
    </source>
</evidence>
<keyword evidence="2" id="KW-0949">S-adenosyl-L-methionine</keyword>
<organism evidence="6 7">
    <name type="scientific">Magnetospirillum moscoviense</name>
    <dbReference type="NCBI Taxonomy" id="1437059"/>
    <lineage>
        <taxon>Bacteria</taxon>
        <taxon>Pseudomonadati</taxon>
        <taxon>Pseudomonadota</taxon>
        <taxon>Alphaproteobacteria</taxon>
        <taxon>Rhodospirillales</taxon>
        <taxon>Rhodospirillaceae</taxon>
        <taxon>Magnetospirillum</taxon>
    </lineage>
</organism>
<dbReference type="OrthoDB" id="9762608at2"/>
<dbReference type="STRING" id="1437059.A6A05_15340"/>
<sequence>MANKNILLIEPGYRNKYPPLGLMKIAAYHGADGKQDNVRFIKGEDKSVLGEAWDRVYVTTLFSFEYERISRAIDFALEVVRGQASKVFVGGIAASLMNGRFAAEPRWRGIRFIAGLLDKSPAESLQLDEFEEELYADDTTSAPIETLVPDYGILSQIEYRYPVHDAYFLYASRGCIRTCSFCGVPKLEGGLRETPSITAIVREIERRYGAKKDLTFMDNNITASPKLKEIMDEVVDLGFGRGATITRRGVAIQRRVDFNQGVDARELAKNPELMRQLARVCVSPLRIAFDHLGFRDDYESAIRQAEANGLKDLSNYMLYNFKEAPADLFERMYLNVHLNEELGIRIFSFPMRYQPVDMIDRSHVGLKWTRHQLRSVQVILQATHGIVSGAPDFFREAFGSTSEEFMNLLLRPHHMIFNRFWYKSGGGGEGEFADFQAAFNKLSESQKIEALNLLSEAMFDLPGKPRLSREQLRDRFVRERDDVLRRVLEFYIPPTKDEERRIWDLQKVVRGKAEADASFGLAEDVVVEDAGLQYFTDEAETSEKQVA</sequence>
<dbReference type="GO" id="GO:0051536">
    <property type="term" value="F:iron-sulfur cluster binding"/>
    <property type="evidence" value="ECO:0007669"/>
    <property type="project" value="UniProtKB-KW"/>
</dbReference>
<evidence type="ECO:0000256" key="2">
    <source>
        <dbReference type="ARBA" id="ARBA00022691"/>
    </source>
</evidence>
<accession>A0A178MJK1</accession>
<evidence type="ECO:0000256" key="4">
    <source>
        <dbReference type="ARBA" id="ARBA00023004"/>
    </source>
</evidence>
<dbReference type="SFLD" id="SFLDG01082">
    <property type="entry name" value="B12-binding_domain_containing"/>
    <property type="match status" value="1"/>
</dbReference>
<dbReference type="AlphaFoldDB" id="A0A178MJK1"/>
<dbReference type="PANTHER" id="PTHR43409">
    <property type="entry name" value="ANAEROBIC MAGNESIUM-PROTOPORPHYRIN IX MONOMETHYL ESTER CYCLASE-RELATED"/>
    <property type="match status" value="1"/>
</dbReference>
<dbReference type="InterPro" id="IPR007197">
    <property type="entry name" value="rSAM"/>
</dbReference>
<dbReference type="SFLD" id="SFLDS00029">
    <property type="entry name" value="Radical_SAM"/>
    <property type="match status" value="1"/>
</dbReference>
<dbReference type="Proteomes" id="UP000078543">
    <property type="component" value="Unassembled WGS sequence"/>
</dbReference>
<dbReference type="InterPro" id="IPR058240">
    <property type="entry name" value="rSAM_sf"/>
</dbReference>
<protein>
    <submittedName>
        <fullName evidence="6">Radical SAM protein</fullName>
    </submittedName>
</protein>
<proteinExistence type="predicted"/>
<keyword evidence="7" id="KW-1185">Reference proteome</keyword>
<name>A0A178MJK1_9PROT</name>
<comment type="cofactor">
    <cofactor evidence="1">
        <name>[4Fe-4S] cluster</name>
        <dbReference type="ChEBI" id="CHEBI:49883"/>
    </cofactor>
</comment>
<reference evidence="6 7" key="1">
    <citation type="submission" date="2016-04" db="EMBL/GenBank/DDBJ databases">
        <title>Draft genome sequence of freshwater magnetotactic bacteria Magnetospirillum marisnigri SP-1 and Magnetospirillum moscoviense BB-1.</title>
        <authorList>
            <person name="Koziaeva V."/>
            <person name="Dziuba M.V."/>
            <person name="Ivanov T.M."/>
            <person name="Kuznetsov B."/>
            <person name="Grouzdev D.S."/>
        </authorList>
    </citation>
    <scope>NUCLEOTIDE SEQUENCE [LARGE SCALE GENOMIC DNA]</scope>
    <source>
        <strain evidence="6 7">BB-1</strain>
    </source>
</reference>
<dbReference type="RefSeq" id="WP_068502932.1">
    <property type="nucleotide sequence ID" value="NZ_LWQU01000162.1"/>
</dbReference>
<dbReference type="GO" id="GO:0003824">
    <property type="term" value="F:catalytic activity"/>
    <property type="evidence" value="ECO:0007669"/>
    <property type="project" value="InterPro"/>
</dbReference>
<dbReference type="SUPFAM" id="SSF102114">
    <property type="entry name" value="Radical SAM enzymes"/>
    <property type="match status" value="1"/>
</dbReference>
<dbReference type="EMBL" id="LWQU01000162">
    <property type="protein sequence ID" value="OAN48317.1"/>
    <property type="molecule type" value="Genomic_DNA"/>
</dbReference>
<evidence type="ECO:0000256" key="1">
    <source>
        <dbReference type="ARBA" id="ARBA00001966"/>
    </source>
</evidence>